<feature type="region of interest" description="Disordered" evidence="1">
    <location>
        <begin position="1"/>
        <end position="23"/>
    </location>
</feature>
<feature type="region of interest" description="Disordered" evidence="1">
    <location>
        <begin position="102"/>
        <end position="122"/>
    </location>
</feature>
<name>A0A0K6S8U8_9ALVE</name>
<evidence type="ECO:0000256" key="1">
    <source>
        <dbReference type="SAM" id="MobiDB-lite"/>
    </source>
</evidence>
<dbReference type="VEuPathDB" id="CryptoDB:Cvel_6410"/>
<dbReference type="EMBL" id="CDMZ01002353">
    <property type="protein sequence ID" value="CUC10030.1"/>
    <property type="molecule type" value="Genomic_DNA"/>
</dbReference>
<dbReference type="AlphaFoldDB" id="A0A0K6S8U8"/>
<accession>A0A0K6S8U8</accession>
<dbReference type="PhylomeDB" id="A0A0K6S8U8"/>
<feature type="region of interest" description="Disordered" evidence="1">
    <location>
        <begin position="65"/>
        <end position="84"/>
    </location>
</feature>
<sequence length="240" mass="26388">MQGKEMSPRLCPDESPDTPRENLPLCGTVHIISTSGVWMHVHEKTSRRPCARAWAWRLLGDSVEVSDQAEKKEADSSEIMDSKPVSEDSYLDAVFAAPTLQSESSERQLAAPMTSKSGEIPPELGVSSKELIQFGDRTGVMTFSNENMPWLSTWSFAWGIHDGKGGQYLAAAHICSYDCWSSHLEDGSDEAALTNRTGWCKKEDCFAQFGGSKRQNSTALVESVSFFSHLVQPALRAGPQ</sequence>
<proteinExistence type="predicted"/>
<evidence type="ECO:0000313" key="2">
    <source>
        <dbReference type="EMBL" id="CUC10030.1"/>
    </source>
</evidence>
<reference evidence="2" key="1">
    <citation type="submission" date="2014-11" db="EMBL/GenBank/DDBJ databases">
        <title>Molecular phylogeny of cliff fern family Woodsiaceae with morphological implications.</title>
        <authorList>
            <person name="Shao Y.-Z."/>
            <person name="Wei R."/>
            <person name="Zhang X.-C."/>
        </authorList>
    </citation>
    <scope>NUCLEOTIDE SEQUENCE</scope>
</reference>
<feature type="compositionally biased region" description="Basic and acidic residues" evidence="1">
    <location>
        <begin position="68"/>
        <end position="84"/>
    </location>
</feature>
<organism evidence="2">
    <name type="scientific">Chromera velia CCMP2878</name>
    <dbReference type="NCBI Taxonomy" id="1169474"/>
    <lineage>
        <taxon>Eukaryota</taxon>
        <taxon>Sar</taxon>
        <taxon>Alveolata</taxon>
        <taxon>Colpodellida</taxon>
        <taxon>Chromeraceae</taxon>
        <taxon>Chromera</taxon>
    </lineage>
</organism>
<protein>
    <submittedName>
        <fullName evidence="2">Uncharacterized protein</fullName>
    </submittedName>
</protein>
<gene>
    <name evidence="2" type="ORF">Cvel_6410.t2</name>
</gene>